<dbReference type="InterPro" id="IPR013154">
    <property type="entry name" value="ADH-like_N"/>
</dbReference>
<evidence type="ECO:0000259" key="7">
    <source>
        <dbReference type="Pfam" id="PF08240"/>
    </source>
</evidence>
<dbReference type="InterPro" id="IPR036291">
    <property type="entry name" value="NAD(P)-bd_dom_sf"/>
</dbReference>
<proteinExistence type="inferred from homology"/>
<evidence type="ECO:0008006" key="10">
    <source>
        <dbReference type="Google" id="ProtNLM"/>
    </source>
</evidence>
<comment type="cofactor">
    <cofactor evidence="1 5">
        <name>Zn(2+)</name>
        <dbReference type="ChEBI" id="CHEBI:29105"/>
    </cofactor>
</comment>
<reference evidence="8 9" key="1">
    <citation type="submission" date="2024-01" db="EMBL/GenBank/DDBJ databases">
        <title>Comparative genomics of Cryptococcus and Kwoniella reveals pathogenesis evolution and contrasting modes of karyotype evolution via chromosome fusion or intercentromeric recombination.</title>
        <authorList>
            <person name="Coelho M.A."/>
            <person name="David-Palma M."/>
            <person name="Shea T."/>
            <person name="Bowers K."/>
            <person name="McGinley-Smith S."/>
            <person name="Mohammad A.W."/>
            <person name="Gnirke A."/>
            <person name="Yurkov A.M."/>
            <person name="Nowrousian M."/>
            <person name="Sun S."/>
            <person name="Cuomo C.A."/>
            <person name="Heitman J."/>
        </authorList>
    </citation>
    <scope>NUCLEOTIDE SEQUENCE [LARGE SCALE GENOMIC DNA]</scope>
    <source>
        <strain evidence="8">CBS 11374</strain>
    </source>
</reference>
<evidence type="ECO:0000256" key="2">
    <source>
        <dbReference type="ARBA" id="ARBA00022723"/>
    </source>
</evidence>
<dbReference type="RefSeq" id="XP_062795306.1">
    <property type="nucleotide sequence ID" value="XM_062939255.1"/>
</dbReference>
<dbReference type="CDD" id="cd05283">
    <property type="entry name" value="CAD1"/>
    <property type="match status" value="1"/>
</dbReference>
<keyword evidence="9" id="KW-1185">Reference proteome</keyword>
<keyword evidence="2 5" id="KW-0479">Metal-binding</keyword>
<evidence type="ECO:0000259" key="6">
    <source>
        <dbReference type="Pfam" id="PF00107"/>
    </source>
</evidence>
<dbReference type="Pfam" id="PF00107">
    <property type="entry name" value="ADH_zinc_N"/>
    <property type="match status" value="1"/>
</dbReference>
<name>A0ABZ1D909_9TREE</name>
<dbReference type="InterPro" id="IPR011032">
    <property type="entry name" value="GroES-like_sf"/>
</dbReference>
<dbReference type="Gene3D" id="3.90.180.10">
    <property type="entry name" value="Medium-chain alcohol dehydrogenases, catalytic domain"/>
    <property type="match status" value="1"/>
</dbReference>
<dbReference type="Gene3D" id="3.40.50.720">
    <property type="entry name" value="NAD(P)-binding Rossmann-like Domain"/>
    <property type="match status" value="1"/>
</dbReference>
<dbReference type="Pfam" id="PF08240">
    <property type="entry name" value="ADH_N"/>
    <property type="match status" value="1"/>
</dbReference>
<dbReference type="PANTHER" id="PTHR42683">
    <property type="entry name" value="ALDEHYDE REDUCTASE"/>
    <property type="match status" value="1"/>
</dbReference>
<evidence type="ECO:0000256" key="5">
    <source>
        <dbReference type="RuleBase" id="RU361277"/>
    </source>
</evidence>
<evidence type="ECO:0000256" key="3">
    <source>
        <dbReference type="ARBA" id="ARBA00022833"/>
    </source>
</evidence>
<dbReference type="InterPro" id="IPR002328">
    <property type="entry name" value="ADH_Zn_CS"/>
</dbReference>
<dbReference type="InterPro" id="IPR047109">
    <property type="entry name" value="CAD-like"/>
</dbReference>
<keyword evidence="3 5" id="KW-0862">Zinc</keyword>
<feature type="domain" description="Alcohol dehydrogenase-like N-terminal" evidence="7">
    <location>
        <begin position="34"/>
        <end position="156"/>
    </location>
</feature>
<keyword evidence="4" id="KW-0560">Oxidoreductase</keyword>
<evidence type="ECO:0000313" key="8">
    <source>
        <dbReference type="EMBL" id="WRT70567.1"/>
    </source>
</evidence>
<dbReference type="InterPro" id="IPR013149">
    <property type="entry name" value="ADH-like_C"/>
</dbReference>
<evidence type="ECO:0000256" key="1">
    <source>
        <dbReference type="ARBA" id="ARBA00001947"/>
    </source>
</evidence>
<dbReference type="EMBL" id="CP141891">
    <property type="protein sequence ID" value="WRT70567.1"/>
    <property type="molecule type" value="Genomic_DNA"/>
</dbReference>
<gene>
    <name evidence="8" type="ORF">IL334_007565</name>
</gene>
<dbReference type="GeneID" id="87959695"/>
<protein>
    <recommendedName>
        <fullName evidence="10">Enoyl reductase (ER) domain-containing protein</fullName>
    </recommendedName>
</protein>
<dbReference type="SUPFAM" id="SSF50129">
    <property type="entry name" value="GroES-like"/>
    <property type="match status" value="1"/>
</dbReference>
<evidence type="ECO:0000313" key="9">
    <source>
        <dbReference type="Proteomes" id="UP001329825"/>
    </source>
</evidence>
<dbReference type="PROSITE" id="PS00059">
    <property type="entry name" value="ADH_ZINC"/>
    <property type="match status" value="1"/>
</dbReference>
<sequence length="366" mass="39720">MTTQAVFKGWKGNDEKAVDGNLVFEEFEPKQWDEDDVEMKILYCGICGTDAAALSGNFLPIESPQICGHEIVGEVVRVGNQVENGVKVGSLVGVGYQSDSCRECTECKSKNEHYCPNQTVTFNSPYHRGHGKDNQSKGGFAKYWRGPSRFTIPLPEGLSPEVAGPLMCGGVTVFTPLERFGIADATEPKNVGVIGVGGLGHMGILFAKAMGANVTAISRSNSKKDDAMKLGVDDYIATGENLKDAFASYNRHFDLVIVTSNPPEFPINDYVSILKPKGAICFVGIVPKPLELGTISLISSNIVVTGSNIGSPEGIARMLKFAAEKKVSPWIQKWNMDDINKAMLEFQKGNPRYRYVLVNTDNGGKL</sequence>
<organism evidence="8 9">
    <name type="scientific">Kwoniella shivajii</name>
    <dbReference type="NCBI Taxonomy" id="564305"/>
    <lineage>
        <taxon>Eukaryota</taxon>
        <taxon>Fungi</taxon>
        <taxon>Dikarya</taxon>
        <taxon>Basidiomycota</taxon>
        <taxon>Agaricomycotina</taxon>
        <taxon>Tremellomycetes</taxon>
        <taxon>Tremellales</taxon>
        <taxon>Cryptococcaceae</taxon>
        <taxon>Kwoniella</taxon>
    </lineage>
</organism>
<dbReference type="Proteomes" id="UP001329825">
    <property type="component" value="Chromosome 11"/>
</dbReference>
<evidence type="ECO:0000256" key="4">
    <source>
        <dbReference type="ARBA" id="ARBA00023002"/>
    </source>
</evidence>
<dbReference type="SUPFAM" id="SSF51735">
    <property type="entry name" value="NAD(P)-binding Rossmann-fold domains"/>
    <property type="match status" value="1"/>
</dbReference>
<comment type="similarity">
    <text evidence="5">Belongs to the zinc-containing alcohol dehydrogenase family.</text>
</comment>
<accession>A0ABZ1D909</accession>
<feature type="domain" description="Alcohol dehydrogenase-like C-terminal" evidence="6">
    <location>
        <begin position="198"/>
        <end position="323"/>
    </location>
</feature>